<dbReference type="GO" id="GO:0003677">
    <property type="term" value="F:DNA binding"/>
    <property type="evidence" value="ECO:0007669"/>
    <property type="project" value="UniProtKB-KW"/>
</dbReference>
<dbReference type="EMBL" id="CP013729">
    <property type="protein sequence ID" value="ALV04659.1"/>
    <property type="molecule type" value="Genomic_DNA"/>
</dbReference>
<feature type="domain" description="HTH lysR-type" evidence="6">
    <location>
        <begin position="1"/>
        <end position="58"/>
    </location>
</feature>
<dbReference type="PATRIC" id="fig|76731.3.peg.157"/>
<protein>
    <submittedName>
        <fullName evidence="7">Morphology and auto-aggregation control protein</fullName>
    </submittedName>
</protein>
<dbReference type="Gene3D" id="3.40.190.10">
    <property type="entry name" value="Periplasmic binding protein-like II"/>
    <property type="match status" value="2"/>
</dbReference>
<dbReference type="STRING" id="76731.RD2015_154"/>
<organism evidence="7 8">
    <name type="scientific">Roseateles depolymerans</name>
    <dbReference type="NCBI Taxonomy" id="76731"/>
    <lineage>
        <taxon>Bacteria</taxon>
        <taxon>Pseudomonadati</taxon>
        <taxon>Pseudomonadota</taxon>
        <taxon>Betaproteobacteria</taxon>
        <taxon>Burkholderiales</taxon>
        <taxon>Sphaerotilaceae</taxon>
        <taxon>Roseateles</taxon>
    </lineage>
</organism>
<comment type="similarity">
    <text evidence="1">Belongs to the LysR transcriptional regulatory family.</text>
</comment>
<accession>A0A0U3MP37</accession>
<dbReference type="PROSITE" id="PS50931">
    <property type="entry name" value="HTH_LYSR"/>
    <property type="match status" value="1"/>
</dbReference>
<sequence>MTLTELRYIVAVARERHFGRAAEACFVSQPTLSVAIKKLEEELDVKIFERGANEVTMTPLGEDIVRQAQSVIEQASAIKDIAKRGKDPLDGPLRLGIIYTIGPYLLPELVKHCIELYPRMPLMLQENFTTKLLDMLRTGELDCAIMAEPFPDAGLALAPLYDEPFVVAVPASHALAKRERISAEELKAETMLLLGNGHCFRDHVLEVCPEFARFSTDAEGIRKSFEGSSLETIKHMVASGMGVTVVPALSVPAQVPDHLRYIPFEAPAPTRRVVLAWRRTFTRYEAVAALRNAVYACKLDRVTLLS</sequence>
<evidence type="ECO:0000256" key="3">
    <source>
        <dbReference type="ARBA" id="ARBA00023125"/>
    </source>
</evidence>
<evidence type="ECO:0000313" key="8">
    <source>
        <dbReference type="Proteomes" id="UP000060699"/>
    </source>
</evidence>
<dbReference type="RefSeq" id="WP_058933258.1">
    <property type="nucleotide sequence ID" value="NZ_CP013729.1"/>
</dbReference>
<dbReference type="OrthoDB" id="9775392at2"/>
<dbReference type="SUPFAM" id="SSF53850">
    <property type="entry name" value="Periplasmic binding protein-like II"/>
    <property type="match status" value="1"/>
</dbReference>
<dbReference type="InterPro" id="IPR000847">
    <property type="entry name" value="LysR_HTH_N"/>
</dbReference>
<evidence type="ECO:0000256" key="5">
    <source>
        <dbReference type="ARBA" id="ARBA00023163"/>
    </source>
</evidence>
<dbReference type="Proteomes" id="UP000060699">
    <property type="component" value="Chromosome"/>
</dbReference>
<dbReference type="Pfam" id="PF00126">
    <property type="entry name" value="HTH_1"/>
    <property type="match status" value="1"/>
</dbReference>
<evidence type="ECO:0000256" key="1">
    <source>
        <dbReference type="ARBA" id="ARBA00009437"/>
    </source>
</evidence>
<proteinExistence type="inferred from homology"/>
<dbReference type="FunFam" id="1.10.10.10:FF:000001">
    <property type="entry name" value="LysR family transcriptional regulator"/>
    <property type="match status" value="1"/>
</dbReference>
<dbReference type="InterPro" id="IPR005119">
    <property type="entry name" value="LysR_subst-bd"/>
</dbReference>
<dbReference type="KEGG" id="rdp:RD2015_154"/>
<dbReference type="GO" id="GO:0003700">
    <property type="term" value="F:DNA-binding transcription factor activity"/>
    <property type="evidence" value="ECO:0007669"/>
    <property type="project" value="InterPro"/>
</dbReference>
<dbReference type="AlphaFoldDB" id="A0A0U3MP37"/>
<dbReference type="Pfam" id="PF03466">
    <property type="entry name" value="LysR_substrate"/>
    <property type="match status" value="1"/>
</dbReference>
<evidence type="ECO:0000259" key="6">
    <source>
        <dbReference type="PROSITE" id="PS50931"/>
    </source>
</evidence>
<dbReference type="PRINTS" id="PR00039">
    <property type="entry name" value="HTHLYSR"/>
</dbReference>
<dbReference type="PANTHER" id="PTHR30346">
    <property type="entry name" value="TRANSCRIPTIONAL DUAL REGULATOR HCAR-RELATED"/>
    <property type="match status" value="1"/>
</dbReference>
<gene>
    <name evidence="7" type="ORF">RD2015_154</name>
</gene>
<name>A0A0U3MP37_9BURK</name>
<keyword evidence="4" id="KW-0010">Activator</keyword>
<dbReference type="PANTHER" id="PTHR30346:SF26">
    <property type="entry name" value="HYDROGEN PEROXIDE-INDUCIBLE GENES ACTIVATOR"/>
    <property type="match status" value="1"/>
</dbReference>
<dbReference type="InterPro" id="IPR036390">
    <property type="entry name" value="WH_DNA-bd_sf"/>
</dbReference>
<reference evidence="7 8" key="1">
    <citation type="submission" date="2015-12" db="EMBL/GenBank/DDBJ databases">
        <title>Complete genome of Roseateles depolymerans KCTC 42856.</title>
        <authorList>
            <person name="Kim K.M."/>
        </authorList>
    </citation>
    <scope>NUCLEOTIDE SEQUENCE [LARGE SCALE GENOMIC DNA]</scope>
    <source>
        <strain evidence="7 8">KCTC 42856</strain>
    </source>
</reference>
<evidence type="ECO:0000256" key="2">
    <source>
        <dbReference type="ARBA" id="ARBA00023015"/>
    </source>
</evidence>
<keyword evidence="5" id="KW-0804">Transcription</keyword>
<dbReference type="Gene3D" id="1.10.10.10">
    <property type="entry name" value="Winged helix-like DNA-binding domain superfamily/Winged helix DNA-binding domain"/>
    <property type="match status" value="1"/>
</dbReference>
<evidence type="ECO:0000313" key="7">
    <source>
        <dbReference type="EMBL" id="ALV04659.1"/>
    </source>
</evidence>
<keyword evidence="8" id="KW-1185">Reference proteome</keyword>
<dbReference type="SUPFAM" id="SSF46785">
    <property type="entry name" value="Winged helix' DNA-binding domain"/>
    <property type="match status" value="1"/>
</dbReference>
<dbReference type="CDD" id="cd08411">
    <property type="entry name" value="PBP2_OxyR"/>
    <property type="match status" value="1"/>
</dbReference>
<evidence type="ECO:0000256" key="4">
    <source>
        <dbReference type="ARBA" id="ARBA00023159"/>
    </source>
</evidence>
<dbReference type="InterPro" id="IPR036388">
    <property type="entry name" value="WH-like_DNA-bd_sf"/>
</dbReference>
<dbReference type="GO" id="GO:0032993">
    <property type="term" value="C:protein-DNA complex"/>
    <property type="evidence" value="ECO:0007669"/>
    <property type="project" value="TreeGrafter"/>
</dbReference>
<keyword evidence="2" id="KW-0805">Transcription regulation</keyword>
<keyword evidence="3" id="KW-0238">DNA-binding</keyword>